<proteinExistence type="predicted"/>
<organism evidence="1 2">
    <name type="scientific">Brevundimonas phage vB_BgoS-Bajun</name>
    <dbReference type="NCBI Taxonomy" id="2948594"/>
    <lineage>
        <taxon>Viruses</taxon>
        <taxon>Duplodnaviria</taxon>
        <taxon>Heunggongvirae</taxon>
        <taxon>Uroviricota</taxon>
        <taxon>Caudoviricetes</taxon>
        <taxon>Dolichocephalovirinae</taxon>
    </lineage>
</organism>
<evidence type="ECO:0000313" key="2">
    <source>
        <dbReference type="Proteomes" id="UP001057427"/>
    </source>
</evidence>
<evidence type="ECO:0000313" key="1">
    <source>
        <dbReference type="EMBL" id="UTC29932.1"/>
    </source>
</evidence>
<protein>
    <submittedName>
        <fullName evidence="1">Uncharacterized protein</fullName>
    </submittedName>
</protein>
<sequence length="137" mass="15438">MTDDNVTFITNSAAVDLEGAAEVLAGTLRKRKFKLAKGTCRWCKEPKTSRRENANFCSDKCRTAAHNHSKKQGYSVIAIAKRWRRYRRPGDFALFSKMLGELIQEDKNLGIDHYPDPPTSAYTKVICNNATGRKRAA</sequence>
<name>A0A9E7SUZ5_9CAUD</name>
<keyword evidence="2" id="KW-1185">Reference proteome</keyword>
<dbReference type="Proteomes" id="UP001057427">
    <property type="component" value="Segment"/>
</dbReference>
<accession>A0A9E7SUZ5</accession>
<reference evidence="1" key="1">
    <citation type="submission" date="2022-05" db="EMBL/GenBank/DDBJ databases">
        <authorList>
            <person name="Friedrich I."/>
            <person name="Poehlein A."/>
            <person name="Schneider D."/>
            <person name="Hertel R."/>
            <person name="Daniel R."/>
        </authorList>
    </citation>
    <scope>NUCLEOTIDE SEQUENCE</scope>
</reference>
<gene>
    <name evidence="1" type="ORF">BAJUN_03300</name>
</gene>
<dbReference type="EMBL" id="ON529858">
    <property type="protein sequence ID" value="UTC29932.1"/>
    <property type="molecule type" value="Genomic_DNA"/>
</dbReference>